<dbReference type="AlphaFoldDB" id="A0A0D0A9W3"/>
<reference evidence="3 4" key="1">
    <citation type="submission" date="2014-04" db="EMBL/GenBank/DDBJ databases">
        <authorList>
            <consortium name="DOE Joint Genome Institute"/>
            <person name="Kuo A."/>
            <person name="Kohler A."/>
            <person name="Costa M.D."/>
            <person name="Nagy L.G."/>
            <person name="Floudas D."/>
            <person name="Copeland A."/>
            <person name="Barry K.W."/>
            <person name="Cichocki N."/>
            <person name="Veneault-Fourrey C."/>
            <person name="LaButti K."/>
            <person name="Lindquist E.A."/>
            <person name="Lipzen A."/>
            <person name="Lundell T."/>
            <person name="Morin E."/>
            <person name="Murat C."/>
            <person name="Sun H."/>
            <person name="Tunlid A."/>
            <person name="Henrissat B."/>
            <person name="Grigoriev I.V."/>
            <person name="Hibbett D.S."/>
            <person name="Martin F."/>
            <person name="Nordberg H.P."/>
            <person name="Cantor M.N."/>
            <person name="Hua S.X."/>
        </authorList>
    </citation>
    <scope>NUCLEOTIDE SEQUENCE [LARGE SCALE GENOMIC DNA]</scope>
    <source>
        <strain evidence="3 4">441</strain>
    </source>
</reference>
<organism evidence="3 4">
    <name type="scientific">Pisolithus microcarpus 441</name>
    <dbReference type="NCBI Taxonomy" id="765257"/>
    <lineage>
        <taxon>Eukaryota</taxon>
        <taxon>Fungi</taxon>
        <taxon>Dikarya</taxon>
        <taxon>Basidiomycota</taxon>
        <taxon>Agaricomycotina</taxon>
        <taxon>Agaricomycetes</taxon>
        <taxon>Agaricomycetidae</taxon>
        <taxon>Boletales</taxon>
        <taxon>Sclerodermatineae</taxon>
        <taxon>Pisolithaceae</taxon>
        <taxon>Pisolithus</taxon>
    </lineage>
</organism>
<keyword evidence="4" id="KW-1185">Reference proteome</keyword>
<dbReference type="EMBL" id="KN833691">
    <property type="protein sequence ID" value="KIK28788.1"/>
    <property type="molecule type" value="Genomic_DNA"/>
</dbReference>
<keyword evidence="1" id="KW-0812">Transmembrane</keyword>
<reference evidence="4" key="2">
    <citation type="submission" date="2015-01" db="EMBL/GenBank/DDBJ databases">
        <title>Evolutionary Origins and Diversification of the Mycorrhizal Mutualists.</title>
        <authorList>
            <consortium name="DOE Joint Genome Institute"/>
            <consortium name="Mycorrhizal Genomics Consortium"/>
            <person name="Kohler A."/>
            <person name="Kuo A."/>
            <person name="Nagy L.G."/>
            <person name="Floudas D."/>
            <person name="Copeland A."/>
            <person name="Barry K.W."/>
            <person name="Cichocki N."/>
            <person name="Veneault-Fourrey C."/>
            <person name="LaButti K."/>
            <person name="Lindquist E.A."/>
            <person name="Lipzen A."/>
            <person name="Lundell T."/>
            <person name="Morin E."/>
            <person name="Murat C."/>
            <person name="Riley R."/>
            <person name="Ohm R."/>
            <person name="Sun H."/>
            <person name="Tunlid A."/>
            <person name="Henrissat B."/>
            <person name="Grigoriev I.V."/>
            <person name="Hibbett D.S."/>
            <person name="Martin F."/>
        </authorList>
    </citation>
    <scope>NUCLEOTIDE SEQUENCE [LARGE SCALE GENOMIC DNA]</scope>
    <source>
        <strain evidence="4">441</strain>
    </source>
</reference>
<feature type="signal peptide" evidence="2">
    <location>
        <begin position="1"/>
        <end position="25"/>
    </location>
</feature>
<evidence type="ECO:0000256" key="2">
    <source>
        <dbReference type="SAM" id="SignalP"/>
    </source>
</evidence>
<proteinExistence type="predicted"/>
<evidence type="ECO:0000313" key="3">
    <source>
        <dbReference type="EMBL" id="KIK28788.1"/>
    </source>
</evidence>
<name>A0A0D0A9W3_9AGAM</name>
<evidence type="ECO:0000313" key="4">
    <source>
        <dbReference type="Proteomes" id="UP000054018"/>
    </source>
</evidence>
<accession>A0A0D0A9W3</accession>
<sequence>MHLLNPLGGHWALWCLVALGRGAVAGLIGPRGVEDGQTYTPTLIILLSVSIALFVLFTVKVMYMKFRRIKTVHEHRSLDRGSESLSSTSSSRRLASVGESYSDLIIGCFGSPSWETRIHSRADNQVCVRLSTFSYQTHVNKQGGTRWSPGALSGLGVATTSNSQVMDPTSGLDSIRGPKNTLAMSSMLRPPQTAPFDGEGTRQTVQLVPRMFSGPGDCHPASETIDIDEDIDDIDQSSPRNSIRLIDRPLGDSPHTLYGPLGISQLSPILRAADSVLLSKSPFELKCKPLPLPPLPPTHSTSDILTPGLGRPCNLASVSAYLPSSRFLPLTTLNGAVRPATLEREHAKAYELASEKWHPRPRHRKARFRSHLVGASPLRASLIPDDAENMSPQLIRTNDDEDGLSITTTFGETFGYAVHPLSASCTPRTSCIVNDPPDPTAGVGVQAMTLLPDDTSVITKNSSHNETFIRTRVFDSPEDAFADAGPDLFCFSGKNFQEENGGWPTRSFPR</sequence>
<keyword evidence="1" id="KW-0472">Membrane</keyword>
<gene>
    <name evidence="3" type="ORF">PISMIDRAFT_672987</name>
</gene>
<feature type="transmembrane region" description="Helical" evidence="1">
    <location>
        <begin position="42"/>
        <end position="63"/>
    </location>
</feature>
<dbReference type="HOGENOM" id="CLU_539810_0_0_1"/>
<dbReference type="OrthoDB" id="2753667at2759"/>
<protein>
    <submittedName>
        <fullName evidence="3">Uncharacterized protein</fullName>
    </submittedName>
</protein>
<keyword evidence="2" id="KW-0732">Signal</keyword>
<evidence type="ECO:0000256" key="1">
    <source>
        <dbReference type="SAM" id="Phobius"/>
    </source>
</evidence>
<keyword evidence="1" id="KW-1133">Transmembrane helix</keyword>
<dbReference type="Proteomes" id="UP000054018">
    <property type="component" value="Unassembled WGS sequence"/>
</dbReference>
<feature type="chain" id="PRO_5002218547" evidence="2">
    <location>
        <begin position="26"/>
        <end position="510"/>
    </location>
</feature>